<evidence type="ECO:0000313" key="3">
    <source>
        <dbReference type="Proteomes" id="UP000231358"/>
    </source>
</evidence>
<dbReference type="PANTHER" id="PTHR21521">
    <property type="entry name" value="AMUN, ISOFORM A"/>
    <property type="match status" value="1"/>
</dbReference>
<evidence type="ECO:0000256" key="1">
    <source>
        <dbReference type="SAM" id="MobiDB-lite"/>
    </source>
</evidence>
<evidence type="ECO:0000313" key="2">
    <source>
        <dbReference type="EMBL" id="PIG82939.1"/>
    </source>
</evidence>
<dbReference type="AlphaFoldDB" id="A0A2G7FQY8"/>
<accession>A0A2G7FQY8</accession>
<feature type="region of interest" description="Disordered" evidence="1">
    <location>
        <begin position="204"/>
        <end position="236"/>
    </location>
</feature>
<feature type="compositionally biased region" description="Basic residues" evidence="1">
    <location>
        <begin position="227"/>
        <end position="236"/>
    </location>
</feature>
<feature type="region of interest" description="Disordered" evidence="1">
    <location>
        <begin position="19"/>
        <end position="53"/>
    </location>
</feature>
<name>A0A2G7FQY8_9EURO</name>
<proteinExistence type="predicted"/>
<comment type="caution">
    <text evidence="2">The sequence shown here is derived from an EMBL/GenBank/DDBJ whole genome shotgun (WGS) entry which is preliminary data.</text>
</comment>
<protein>
    <submittedName>
        <fullName evidence="2">Uncharacterized protein</fullName>
    </submittedName>
</protein>
<organism evidence="2 3">
    <name type="scientific">Aspergillus arachidicola</name>
    <dbReference type="NCBI Taxonomy" id="656916"/>
    <lineage>
        <taxon>Eukaryota</taxon>
        <taxon>Fungi</taxon>
        <taxon>Dikarya</taxon>
        <taxon>Ascomycota</taxon>
        <taxon>Pezizomycotina</taxon>
        <taxon>Eurotiomycetes</taxon>
        <taxon>Eurotiomycetidae</taxon>
        <taxon>Eurotiales</taxon>
        <taxon>Aspergillaceae</taxon>
        <taxon>Aspergillus</taxon>
        <taxon>Aspergillus subgen. Circumdati</taxon>
    </lineage>
</organism>
<keyword evidence="3" id="KW-1185">Reference proteome</keyword>
<reference evidence="2 3" key="1">
    <citation type="submission" date="2017-05" db="EMBL/GenBank/DDBJ databases">
        <title>Genome sequence for an aflatoxigenic pathogen of Argentinian peanut, Aspergillus arachidicola.</title>
        <authorList>
            <person name="Moore G."/>
            <person name="Beltz S.B."/>
            <person name="Mack B.M."/>
        </authorList>
    </citation>
    <scope>NUCLEOTIDE SEQUENCE [LARGE SCALE GENOMIC DNA]</scope>
    <source>
        <strain evidence="2 3">CBS 117610</strain>
    </source>
</reference>
<dbReference type="STRING" id="656916.A0A2G7FQY8"/>
<sequence length="236" mass="26078">MVKANQAKTVQKATSDAFTAVNTTTPAEGEAEAEAEIGDKPETGPTTSFPKPSLDALMKPLRGVGIATASLLLSVGTIRDPEHEAPFYSDDTYLWLCMKEFPRPRARLGQESEKTEIDELGKKAGKSRRPNGEINVKYDVSEYRMLWMAVNELRARLNESETSSGRVSCADIEKVAFVLRHIDVSGYLEECDLVDHGLQPADEGIHEAKANPGIKRKQFNKEDLKKGGRNSKKQKT</sequence>
<gene>
    <name evidence="2" type="ORF">AARAC_009447</name>
</gene>
<dbReference type="PANTHER" id="PTHR21521:SF0">
    <property type="entry name" value="AMUN, ISOFORM A"/>
    <property type="match status" value="1"/>
</dbReference>
<dbReference type="EMBL" id="NEXV01000472">
    <property type="protein sequence ID" value="PIG82939.1"/>
    <property type="molecule type" value="Genomic_DNA"/>
</dbReference>
<dbReference type="Proteomes" id="UP000231358">
    <property type="component" value="Unassembled WGS sequence"/>
</dbReference>